<evidence type="ECO:0000313" key="1">
    <source>
        <dbReference type="EMBL" id="KAK0132928.1"/>
    </source>
</evidence>
<proteinExistence type="predicted"/>
<evidence type="ECO:0000313" key="2">
    <source>
        <dbReference type="Proteomes" id="UP001174136"/>
    </source>
</evidence>
<protein>
    <submittedName>
        <fullName evidence="1">Uncharacterized protein</fullName>
    </submittedName>
</protein>
<comment type="caution">
    <text evidence="1">The sequence shown here is derived from an EMBL/GenBank/DDBJ whole genome shotgun (WGS) entry which is preliminary data.</text>
</comment>
<dbReference type="Proteomes" id="UP001174136">
    <property type="component" value="Unassembled WGS sequence"/>
</dbReference>
<name>A0AA47M3C1_MERPO</name>
<reference evidence="1" key="1">
    <citation type="journal article" date="2023" name="Front. Mar. Sci.">
        <title>A new Merluccius polli reference genome to investigate the effects of global change in West African waters.</title>
        <authorList>
            <person name="Mateo J.L."/>
            <person name="Blanco-Fernandez C."/>
            <person name="Garcia-Vazquez E."/>
            <person name="Machado-Schiaffino G."/>
        </authorList>
    </citation>
    <scope>NUCLEOTIDE SEQUENCE</scope>
    <source>
        <strain evidence="1">C29</strain>
        <tissue evidence="1">Fin</tissue>
    </source>
</reference>
<organism evidence="1 2">
    <name type="scientific">Merluccius polli</name>
    <name type="common">Benguela hake</name>
    <name type="synonym">Merluccius cadenati</name>
    <dbReference type="NCBI Taxonomy" id="89951"/>
    <lineage>
        <taxon>Eukaryota</taxon>
        <taxon>Metazoa</taxon>
        <taxon>Chordata</taxon>
        <taxon>Craniata</taxon>
        <taxon>Vertebrata</taxon>
        <taxon>Euteleostomi</taxon>
        <taxon>Actinopterygii</taxon>
        <taxon>Neopterygii</taxon>
        <taxon>Teleostei</taxon>
        <taxon>Neoteleostei</taxon>
        <taxon>Acanthomorphata</taxon>
        <taxon>Zeiogadaria</taxon>
        <taxon>Gadariae</taxon>
        <taxon>Gadiformes</taxon>
        <taxon>Gadoidei</taxon>
        <taxon>Merlucciidae</taxon>
        <taxon>Merluccius</taxon>
    </lineage>
</organism>
<dbReference type="EMBL" id="JAOPHQ010006053">
    <property type="protein sequence ID" value="KAK0132928.1"/>
    <property type="molecule type" value="Genomic_DNA"/>
</dbReference>
<keyword evidence="2" id="KW-1185">Reference proteome</keyword>
<accession>A0AA47M3C1</accession>
<sequence length="182" mass="20303">MLYDHHKLQRYLRQRDMKQTCQRRFVLYSTSMLEPLYSEHWPGFRPSVSEGKPPLARHSSVALPCSSSTLEGGRTLSLGCTTPLEEERGDKWTTGSDSELSLNTPETVATMNPLSLLFWTVVCGSLAGTSSQVTVTQPPVKVFTASRILSHSDLIPFLEMAEPRPTLTALNLAAKEAMRNHR</sequence>
<gene>
    <name evidence="1" type="ORF">N1851_031710</name>
</gene>
<dbReference type="AlphaFoldDB" id="A0AA47M3C1"/>